<dbReference type="RefSeq" id="WP_101179026.1">
    <property type="nucleotide sequence ID" value="NZ_PISE01000059.1"/>
</dbReference>
<comment type="caution">
    <text evidence="4">The sequence shown here is derived from an EMBL/GenBank/DDBJ whole genome shotgun (WGS) entry which is preliminary data.</text>
</comment>
<proteinExistence type="predicted"/>
<gene>
    <name evidence="4" type="ORF">CWS01_20270</name>
</gene>
<dbReference type="AlphaFoldDB" id="A0A2N0YX73"/>
<reference evidence="4 5" key="1">
    <citation type="journal article" date="2003" name="Int. J. Syst. Evol. Microbiol.">
        <title>Bacillus nealsonii sp. nov., isolated from a spacecraft-assembly facility, whose spores are gamma-radiation resistant.</title>
        <authorList>
            <person name="Venkateswaran K."/>
            <person name="Kempf M."/>
            <person name="Chen F."/>
            <person name="Satomi M."/>
            <person name="Nicholson W."/>
            <person name="Kern R."/>
        </authorList>
    </citation>
    <scope>NUCLEOTIDE SEQUENCE [LARGE SCALE GENOMIC DNA]</scope>
    <source>
        <strain evidence="4 5">FO-92</strain>
    </source>
</reference>
<keyword evidence="1" id="KW-0175">Coiled coil</keyword>
<dbReference type="InterPro" id="IPR009061">
    <property type="entry name" value="DNA-bd_dom_put_sf"/>
</dbReference>
<evidence type="ECO:0000256" key="1">
    <source>
        <dbReference type="SAM" id="Coils"/>
    </source>
</evidence>
<dbReference type="Proteomes" id="UP000233375">
    <property type="component" value="Unassembled WGS sequence"/>
</dbReference>
<dbReference type="Pfam" id="PF13411">
    <property type="entry name" value="MerR_1"/>
    <property type="match status" value="1"/>
</dbReference>
<keyword evidence="5" id="KW-1185">Reference proteome</keyword>
<dbReference type="OrthoDB" id="2456581at2"/>
<evidence type="ECO:0000313" key="5">
    <source>
        <dbReference type="Proteomes" id="UP000233375"/>
    </source>
</evidence>
<keyword evidence="4" id="KW-0238">DNA-binding</keyword>
<name>A0A2N0YX73_9BACI</name>
<dbReference type="Pfam" id="PF13152">
    <property type="entry name" value="DUF3967"/>
    <property type="match status" value="1"/>
</dbReference>
<dbReference type="InterPro" id="IPR000551">
    <property type="entry name" value="MerR-type_HTH_dom"/>
</dbReference>
<dbReference type="GO" id="GO:0003677">
    <property type="term" value="F:DNA binding"/>
    <property type="evidence" value="ECO:0007669"/>
    <property type="project" value="UniProtKB-KW"/>
</dbReference>
<accession>A0A2N0YX73</accession>
<dbReference type="Gene3D" id="1.10.1660.10">
    <property type="match status" value="1"/>
</dbReference>
<dbReference type="SUPFAM" id="SSF46955">
    <property type="entry name" value="Putative DNA-binding domain"/>
    <property type="match status" value="1"/>
</dbReference>
<protein>
    <submittedName>
        <fullName evidence="4">DNA-binding protein</fullName>
    </submittedName>
</protein>
<evidence type="ECO:0000259" key="2">
    <source>
        <dbReference type="Pfam" id="PF13152"/>
    </source>
</evidence>
<dbReference type="InterPro" id="IPR025052">
    <property type="entry name" value="DUF3967"/>
</dbReference>
<feature type="domain" description="HTH merR-type" evidence="3">
    <location>
        <begin position="12"/>
        <end position="80"/>
    </location>
</feature>
<dbReference type="EMBL" id="PISE01000059">
    <property type="protein sequence ID" value="PKG21861.1"/>
    <property type="molecule type" value="Genomic_DNA"/>
</dbReference>
<feature type="coiled-coil region" evidence="1">
    <location>
        <begin position="121"/>
        <end position="158"/>
    </location>
</feature>
<dbReference type="GO" id="GO:0006355">
    <property type="term" value="P:regulation of DNA-templated transcription"/>
    <property type="evidence" value="ECO:0007669"/>
    <property type="project" value="InterPro"/>
</dbReference>
<feature type="domain" description="DUF3967" evidence="2">
    <location>
        <begin position="148"/>
        <end position="182"/>
    </location>
</feature>
<organism evidence="4 5">
    <name type="scientific">Niallia nealsonii</name>
    <dbReference type="NCBI Taxonomy" id="115979"/>
    <lineage>
        <taxon>Bacteria</taxon>
        <taxon>Bacillati</taxon>
        <taxon>Bacillota</taxon>
        <taxon>Bacilli</taxon>
        <taxon>Bacillales</taxon>
        <taxon>Bacillaceae</taxon>
        <taxon>Niallia</taxon>
    </lineage>
</organism>
<sequence>MFNDMDMQEKVYSAKEVSVLLGIQNTTVRKYAQLLEKAGYHIHKNELGHRGFFNKDVLILRQIIELAKHPDMSLENAIKVIVSTNIEGDMSDRDTKELAETPYITKEEFEEYQNKQMEFQKAMFEKQEKYMQELIERLEKQEDYIQNKLEKRDQLLLEHIRDMQAEKQIAASKEKNKWWKFWN</sequence>
<evidence type="ECO:0000259" key="3">
    <source>
        <dbReference type="Pfam" id="PF13411"/>
    </source>
</evidence>
<evidence type="ECO:0000313" key="4">
    <source>
        <dbReference type="EMBL" id="PKG21861.1"/>
    </source>
</evidence>